<dbReference type="PANTHER" id="PTHR38447:SF1">
    <property type="entry name" value="RNA POLYMERASE-BINDING TRANSCRIPTION FACTOR CARD"/>
    <property type="match status" value="1"/>
</dbReference>
<name>A0A832LWJ9_9BACT</name>
<dbReference type="Pfam" id="PF21095">
    <property type="entry name" value="CarD_C"/>
    <property type="match status" value="1"/>
</dbReference>
<evidence type="ECO:0000313" key="2">
    <source>
        <dbReference type="EMBL" id="HGV55494.1"/>
    </source>
</evidence>
<dbReference type="EMBL" id="DSZU01000092">
    <property type="protein sequence ID" value="HGV55494.1"/>
    <property type="molecule type" value="Genomic_DNA"/>
</dbReference>
<comment type="caution">
    <text evidence="2">The sequence shown here is derived from an EMBL/GenBank/DDBJ whole genome shotgun (WGS) entry which is preliminary data.</text>
</comment>
<organism evidence="2">
    <name type="scientific">Caldimicrobium thiodismutans</name>
    <dbReference type="NCBI Taxonomy" id="1653476"/>
    <lineage>
        <taxon>Bacteria</taxon>
        <taxon>Pseudomonadati</taxon>
        <taxon>Thermodesulfobacteriota</taxon>
        <taxon>Thermodesulfobacteria</taxon>
        <taxon>Thermodesulfobacteriales</taxon>
        <taxon>Thermodesulfobacteriaceae</taxon>
        <taxon>Caldimicrobium</taxon>
    </lineage>
</organism>
<dbReference type="InterPro" id="IPR042215">
    <property type="entry name" value="CarD-like_C"/>
</dbReference>
<dbReference type="Gene3D" id="1.20.58.1290">
    <property type="entry name" value="CarD-like, C-terminal domain"/>
    <property type="match status" value="1"/>
</dbReference>
<dbReference type="InterPro" id="IPR048792">
    <property type="entry name" value="CarD_C"/>
</dbReference>
<sequence>MFKIGEVVVYPGCGLGRILAIEEKVIEGRSIKAYIFKLLDSDAEFFIPVESVKRVGLRPIIPKEEAHKVYQILAQKEINLPNGNWNKRYREYTEKLKSGEVSALAGLLRELHEVSKRKPLSYGEKKIYDRAKELLVKELAFCEGCSPEEIEEKLKLLLET</sequence>
<dbReference type="InterPro" id="IPR036101">
    <property type="entry name" value="CarD-like/TRCF_RID_sf"/>
</dbReference>
<protein>
    <submittedName>
        <fullName evidence="2">CarD family transcriptional regulator</fullName>
    </submittedName>
</protein>
<dbReference type="PANTHER" id="PTHR38447">
    <property type="entry name" value="TRANSCRIPTION FACTOR YDEB-RELATED"/>
    <property type="match status" value="1"/>
</dbReference>
<feature type="domain" description="CarD-like/TRCF RNAP-interacting" evidence="1">
    <location>
        <begin position="1"/>
        <end position="112"/>
    </location>
</feature>
<dbReference type="InterPro" id="IPR052531">
    <property type="entry name" value="CarD-like_regulator"/>
</dbReference>
<reference evidence="2" key="1">
    <citation type="journal article" date="2020" name="mSystems">
        <title>Genome- and Community-Level Interaction Insights into Carbon Utilization and Element Cycling Functions of Hydrothermarchaeota in Hydrothermal Sediment.</title>
        <authorList>
            <person name="Zhou Z."/>
            <person name="Liu Y."/>
            <person name="Xu W."/>
            <person name="Pan J."/>
            <person name="Luo Z.H."/>
            <person name="Li M."/>
        </authorList>
    </citation>
    <scope>NUCLEOTIDE SEQUENCE [LARGE SCALE GENOMIC DNA]</scope>
    <source>
        <strain evidence="2">SpSt-605</strain>
    </source>
</reference>
<dbReference type="SUPFAM" id="SSF141259">
    <property type="entry name" value="CarD-like"/>
    <property type="match status" value="1"/>
</dbReference>
<dbReference type="GO" id="GO:0009303">
    <property type="term" value="P:rRNA transcription"/>
    <property type="evidence" value="ECO:0007669"/>
    <property type="project" value="TreeGrafter"/>
</dbReference>
<dbReference type="InterPro" id="IPR003711">
    <property type="entry name" value="CarD-like/TRCF_RID"/>
</dbReference>
<dbReference type="Gene3D" id="2.40.10.170">
    <property type="match status" value="1"/>
</dbReference>
<accession>A0A832LWJ9</accession>
<dbReference type="SMART" id="SM01058">
    <property type="entry name" value="CarD_TRCF"/>
    <property type="match status" value="1"/>
</dbReference>
<evidence type="ECO:0000259" key="1">
    <source>
        <dbReference type="SMART" id="SM01058"/>
    </source>
</evidence>
<gene>
    <name evidence="2" type="ORF">ENT73_05345</name>
</gene>
<proteinExistence type="predicted"/>
<dbReference type="AlphaFoldDB" id="A0A832LWJ9"/>
<dbReference type="Pfam" id="PF02559">
    <property type="entry name" value="CarD_TRCF_RID"/>
    <property type="match status" value="1"/>
</dbReference>